<accession>A0ABM4LNV0</accession>
<evidence type="ECO:0000313" key="3">
    <source>
        <dbReference type="RefSeq" id="XP_070442120.1"/>
    </source>
</evidence>
<dbReference type="GeneID" id="103553082"/>
<name>A0ABM4LNV0_EQUPR</name>
<feature type="compositionally biased region" description="Pro residues" evidence="1">
    <location>
        <begin position="1"/>
        <end position="12"/>
    </location>
</feature>
<evidence type="ECO:0000256" key="1">
    <source>
        <dbReference type="SAM" id="MobiDB-lite"/>
    </source>
</evidence>
<feature type="compositionally biased region" description="Basic residues" evidence="1">
    <location>
        <begin position="32"/>
        <end position="43"/>
    </location>
</feature>
<gene>
    <name evidence="3" type="primary">LOC103553082</name>
</gene>
<evidence type="ECO:0000313" key="2">
    <source>
        <dbReference type="Proteomes" id="UP001652662"/>
    </source>
</evidence>
<feature type="region of interest" description="Disordered" evidence="1">
    <location>
        <begin position="1"/>
        <end position="113"/>
    </location>
</feature>
<proteinExistence type="predicted"/>
<feature type="compositionally biased region" description="Low complexity" evidence="1">
    <location>
        <begin position="56"/>
        <end position="70"/>
    </location>
</feature>
<sequence>MTLVSPRPPSSPAPGKSGRGAWSGARGSGRGAHPRARGPRSRCGRAPLPLRGPGYSPQRCSAAAQQSAQTPLPPAPHPPRSHRPLGRCRRRRPRRRRRGARPLSRTPPWPRTRLCALASLSNRSAAGPRDPKVQGPEVASGRFAALPHRPDPLPSWGGDPRVWLPCWHLAPGKHVTTRHCMASLIASLRKGRSPPWSPPGGARAPVVERAAALSRLARTPSATTAKRRKVL</sequence>
<organism evidence="2 3">
    <name type="scientific">Equus przewalskii</name>
    <name type="common">Przewalski's horse</name>
    <name type="synonym">Equus caballus przewalskii</name>
    <dbReference type="NCBI Taxonomy" id="9798"/>
    <lineage>
        <taxon>Eukaryota</taxon>
        <taxon>Metazoa</taxon>
        <taxon>Chordata</taxon>
        <taxon>Craniata</taxon>
        <taxon>Vertebrata</taxon>
        <taxon>Euteleostomi</taxon>
        <taxon>Mammalia</taxon>
        <taxon>Eutheria</taxon>
        <taxon>Laurasiatheria</taxon>
        <taxon>Perissodactyla</taxon>
        <taxon>Equidae</taxon>
        <taxon>Equus</taxon>
    </lineage>
</organism>
<feature type="compositionally biased region" description="Basic residues" evidence="1">
    <location>
        <begin position="79"/>
        <end position="100"/>
    </location>
</feature>
<keyword evidence="2" id="KW-1185">Reference proteome</keyword>
<protein>
    <submittedName>
        <fullName evidence="3">Uncharacterized protein</fullName>
    </submittedName>
</protein>
<reference evidence="3" key="1">
    <citation type="submission" date="2025-08" db="UniProtKB">
        <authorList>
            <consortium name="RefSeq"/>
        </authorList>
    </citation>
    <scope>IDENTIFICATION</scope>
    <source>
        <tissue evidence="3">Blood</tissue>
    </source>
</reference>
<dbReference type="RefSeq" id="XP_070442120.1">
    <property type="nucleotide sequence ID" value="XM_070586019.1"/>
</dbReference>
<dbReference type="Proteomes" id="UP001652662">
    <property type="component" value="Chromosome 19"/>
</dbReference>